<feature type="region of interest" description="Disordered" evidence="1">
    <location>
        <begin position="38"/>
        <end position="73"/>
    </location>
</feature>
<keyword evidence="2" id="KW-1133">Transmembrane helix</keyword>
<accession>A0AAN7UQV0</accession>
<dbReference type="Proteomes" id="UP001305414">
    <property type="component" value="Unassembled WGS sequence"/>
</dbReference>
<feature type="compositionally biased region" description="Acidic residues" evidence="1">
    <location>
        <begin position="49"/>
        <end position="67"/>
    </location>
</feature>
<sequence>MPSTSLTATSSNAFEQIAQTIIVTVIILRFIRTARAETHRDTTAFEPAEPAEPEGDVTTDDNDDNDDGYVLVD</sequence>
<evidence type="ECO:0000256" key="1">
    <source>
        <dbReference type="SAM" id="MobiDB-lite"/>
    </source>
</evidence>
<proteinExistence type="predicted"/>
<keyword evidence="2" id="KW-0472">Membrane</keyword>
<keyword evidence="2" id="KW-0812">Transmembrane</keyword>
<dbReference type="EMBL" id="JAWHQM010000018">
    <property type="protein sequence ID" value="KAK5631038.1"/>
    <property type="molecule type" value="Genomic_DNA"/>
</dbReference>
<keyword evidence="4" id="KW-1185">Reference proteome</keyword>
<evidence type="ECO:0000313" key="3">
    <source>
        <dbReference type="EMBL" id="KAK5631038.1"/>
    </source>
</evidence>
<organism evidence="3 4">
    <name type="scientific">Xylaria bambusicola</name>
    <dbReference type="NCBI Taxonomy" id="326684"/>
    <lineage>
        <taxon>Eukaryota</taxon>
        <taxon>Fungi</taxon>
        <taxon>Dikarya</taxon>
        <taxon>Ascomycota</taxon>
        <taxon>Pezizomycotina</taxon>
        <taxon>Sordariomycetes</taxon>
        <taxon>Xylariomycetidae</taxon>
        <taxon>Xylariales</taxon>
        <taxon>Xylariaceae</taxon>
        <taxon>Xylaria</taxon>
    </lineage>
</organism>
<name>A0AAN7UQV0_9PEZI</name>
<evidence type="ECO:0000256" key="2">
    <source>
        <dbReference type="SAM" id="Phobius"/>
    </source>
</evidence>
<gene>
    <name evidence="3" type="ORF">RRF57_006753</name>
</gene>
<protein>
    <submittedName>
        <fullName evidence="3">Uncharacterized protein</fullName>
    </submittedName>
</protein>
<evidence type="ECO:0000313" key="4">
    <source>
        <dbReference type="Proteomes" id="UP001305414"/>
    </source>
</evidence>
<comment type="caution">
    <text evidence="3">The sequence shown here is derived from an EMBL/GenBank/DDBJ whole genome shotgun (WGS) entry which is preliminary data.</text>
</comment>
<feature type="transmembrane region" description="Helical" evidence="2">
    <location>
        <begin position="13"/>
        <end position="31"/>
    </location>
</feature>
<dbReference type="AlphaFoldDB" id="A0AAN7UQV0"/>
<reference evidence="3 4" key="1">
    <citation type="submission" date="2023-10" db="EMBL/GenBank/DDBJ databases">
        <title>Draft genome sequence of Xylaria bambusicola isolate GMP-LS, the root and basal stem rot pathogen of sugarcane in Indonesia.</title>
        <authorList>
            <person name="Selvaraj P."/>
            <person name="Muralishankar V."/>
            <person name="Muruganantham S."/>
            <person name="Sp S."/>
            <person name="Haryani S."/>
            <person name="Lau K.J.X."/>
            <person name="Naqvi N.I."/>
        </authorList>
    </citation>
    <scope>NUCLEOTIDE SEQUENCE [LARGE SCALE GENOMIC DNA]</scope>
    <source>
        <strain evidence="3">GMP-LS</strain>
    </source>
</reference>